<keyword evidence="4" id="KW-0418">Kinase</keyword>
<gene>
    <name evidence="4" type="ORF">SAMN05661012_04722</name>
    <name evidence="5" type="ORF">SR876_03940</name>
</gene>
<evidence type="ECO:0000313" key="6">
    <source>
        <dbReference type="Proteomes" id="UP000183788"/>
    </source>
</evidence>
<feature type="domain" description="Signal transduction histidine kinase internal region" evidence="3">
    <location>
        <begin position="166"/>
        <end position="241"/>
    </location>
</feature>
<dbReference type="InterPro" id="IPR050640">
    <property type="entry name" value="Bact_2-comp_sensor_kinase"/>
</dbReference>
<reference evidence="5 7" key="2">
    <citation type="submission" date="2023-11" db="EMBL/GenBank/DDBJ databases">
        <title>MicrobeMod: A computational toolkit for identifying prokaryotic methylation and restriction-modification with nanopore sequencing.</title>
        <authorList>
            <person name="Crits-Christoph A."/>
            <person name="Kang S.C."/>
            <person name="Lee H."/>
            <person name="Ostrov N."/>
        </authorList>
    </citation>
    <scope>NUCLEOTIDE SEQUENCE [LARGE SCALE GENOMIC DNA]</scope>
    <source>
        <strain evidence="5 7">ATCC 23090</strain>
    </source>
</reference>
<name>A0A1K1S453_9BACT</name>
<dbReference type="PANTHER" id="PTHR34220:SF7">
    <property type="entry name" value="SENSOR HISTIDINE KINASE YPDA"/>
    <property type="match status" value="1"/>
</dbReference>
<dbReference type="Proteomes" id="UP001326715">
    <property type="component" value="Chromosome"/>
</dbReference>
<dbReference type="PANTHER" id="PTHR34220">
    <property type="entry name" value="SENSOR HISTIDINE KINASE YPDA"/>
    <property type="match status" value="1"/>
</dbReference>
<keyword evidence="4" id="KW-0808">Transferase</keyword>
<keyword evidence="2" id="KW-0812">Transmembrane</keyword>
<dbReference type="STRING" id="1004.SAMN05661012_04722"/>
<dbReference type="Pfam" id="PF06580">
    <property type="entry name" value="His_kinase"/>
    <property type="match status" value="1"/>
</dbReference>
<evidence type="ECO:0000256" key="1">
    <source>
        <dbReference type="SAM" id="Coils"/>
    </source>
</evidence>
<sequence length="352" mass="40753">MANHLLRKKLFRYTILISLCITAFVYIFVFIFSRRQHALIYPLFVGSRFWIQGMVNIYLYERLFHGMPISNSRQKNILRYITGYIICFLFFFCTAPLEHLVSPVPPMPDHHWSLIENIPSMLWQAAMNHGLVTIFQNLLILEYEKSNTELENSRLKAANLESANLLLKQQIHPHFLFNALSMMKSLYREDVEAGEAYLSHLVNFMRASLADHQKKIARLSDEIRLCNDYIEMQRIRFEDALVVTVDIPEEVLQNGYVPSFSLQSLIENAIKHNEVTEASPLKISIFLEEGRIVTQNNLQLRRLIEGSSGKGLINLIERYRIFSDDEVIIHQDGGLFMVSIKVLYNDAGPGGR</sequence>
<keyword evidence="1" id="KW-0175">Coiled coil</keyword>
<feature type="transmembrane region" description="Helical" evidence="2">
    <location>
        <begin position="81"/>
        <end position="101"/>
    </location>
</feature>
<feature type="transmembrane region" description="Helical" evidence="2">
    <location>
        <begin position="12"/>
        <end position="33"/>
    </location>
</feature>
<keyword evidence="7" id="KW-1185">Reference proteome</keyword>
<dbReference type="EMBL" id="CP140154">
    <property type="protein sequence ID" value="WQG90634.1"/>
    <property type="molecule type" value="Genomic_DNA"/>
</dbReference>
<feature type="coiled-coil region" evidence="1">
    <location>
        <begin position="143"/>
        <end position="170"/>
    </location>
</feature>
<dbReference type="GO" id="GO:0000155">
    <property type="term" value="F:phosphorelay sensor kinase activity"/>
    <property type="evidence" value="ECO:0007669"/>
    <property type="project" value="InterPro"/>
</dbReference>
<evidence type="ECO:0000256" key="2">
    <source>
        <dbReference type="SAM" id="Phobius"/>
    </source>
</evidence>
<protein>
    <submittedName>
        <fullName evidence="4">Histidine kinase</fullName>
    </submittedName>
</protein>
<keyword evidence="2" id="KW-1133">Transmembrane helix</keyword>
<dbReference type="AlphaFoldDB" id="A0A1K1S453"/>
<organism evidence="4 6">
    <name type="scientific">Chitinophaga sancti</name>
    <dbReference type="NCBI Taxonomy" id="1004"/>
    <lineage>
        <taxon>Bacteria</taxon>
        <taxon>Pseudomonadati</taxon>
        <taxon>Bacteroidota</taxon>
        <taxon>Chitinophagia</taxon>
        <taxon>Chitinophagales</taxon>
        <taxon>Chitinophagaceae</taxon>
        <taxon>Chitinophaga</taxon>
    </lineage>
</organism>
<dbReference type="OrthoDB" id="9809908at2"/>
<evidence type="ECO:0000259" key="3">
    <source>
        <dbReference type="Pfam" id="PF06580"/>
    </source>
</evidence>
<reference evidence="4 6" key="1">
    <citation type="submission" date="2016-11" db="EMBL/GenBank/DDBJ databases">
        <authorList>
            <person name="Jaros S."/>
            <person name="Januszkiewicz K."/>
            <person name="Wedrychowicz H."/>
        </authorList>
    </citation>
    <scope>NUCLEOTIDE SEQUENCE [LARGE SCALE GENOMIC DNA]</scope>
    <source>
        <strain evidence="4 6">DSM 784</strain>
    </source>
</reference>
<dbReference type="RefSeq" id="WP_072363687.1">
    <property type="nucleotide sequence ID" value="NZ_CP139972.1"/>
</dbReference>
<evidence type="ECO:0000313" key="5">
    <source>
        <dbReference type="EMBL" id="WQG90634.1"/>
    </source>
</evidence>
<dbReference type="GO" id="GO:0016020">
    <property type="term" value="C:membrane"/>
    <property type="evidence" value="ECO:0007669"/>
    <property type="project" value="InterPro"/>
</dbReference>
<evidence type="ECO:0000313" key="4">
    <source>
        <dbReference type="EMBL" id="SFW79129.1"/>
    </source>
</evidence>
<proteinExistence type="predicted"/>
<dbReference type="InterPro" id="IPR010559">
    <property type="entry name" value="Sig_transdc_His_kin_internal"/>
</dbReference>
<dbReference type="EMBL" id="FPIZ01000017">
    <property type="protein sequence ID" value="SFW79129.1"/>
    <property type="molecule type" value="Genomic_DNA"/>
</dbReference>
<accession>A0A1K1S453</accession>
<feature type="transmembrane region" description="Helical" evidence="2">
    <location>
        <begin position="39"/>
        <end position="60"/>
    </location>
</feature>
<evidence type="ECO:0000313" key="7">
    <source>
        <dbReference type="Proteomes" id="UP001326715"/>
    </source>
</evidence>
<dbReference type="Proteomes" id="UP000183788">
    <property type="component" value="Unassembled WGS sequence"/>
</dbReference>
<keyword evidence="2" id="KW-0472">Membrane</keyword>